<keyword evidence="6" id="KW-0812">Transmembrane</keyword>
<keyword evidence="5" id="KW-0762">Sugar transport</keyword>
<keyword evidence="8" id="KW-0625">Polysaccharide transport</keyword>
<protein>
    <submittedName>
        <fullName evidence="22">Protein involved in polysaccharide export, contains SLBB domain of the beta-grasp fold</fullName>
    </submittedName>
</protein>
<evidence type="ECO:0000256" key="2">
    <source>
        <dbReference type="ARBA" id="ARBA00009450"/>
    </source>
</evidence>
<dbReference type="Pfam" id="PF02563">
    <property type="entry name" value="Poly_export"/>
    <property type="match status" value="1"/>
</dbReference>
<evidence type="ECO:0000313" key="22">
    <source>
        <dbReference type="EMBL" id="SMF74654.1"/>
    </source>
</evidence>
<keyword evidence="12" id="KW-0564">Palmitate</keyword>
<feature type="domain" description="Polysaccharide export protein N-terminal" evidence="18">
    <location>
        <begin position="90"/>
        <end position="150"/>
    </location>
</feature>
<dbReference type="GO" id="GO:0015288">
    <property type="term" value="F:porin activity"/>
    <property type="evidence" value="ECO:0007669"/>
    <property type="project" value="UniProtKB-KW"/>
</dbReference>
<sequence length="979" mass="102739">MLAAACRIFARLAPGAVPILWACAVFAAGPTRSDSSSPQQPSALYADVSSSPIEAAFSARAGEPLRQFGYDLFGTAADALGSETAPGAIQGDYVLNTGDAVLVTLRGQKSFSKRFTVDRNGQLVVDDLRPLTAAGLTLDALRRDLAAAVAATWPSTDAFASLAEVRRISVLVTGAVRRPGRQEISAFATVLDALSAAGGVERGGSLRAVRLVRAGGGVTVDLYALQIAGAPGNADMPLRDGDRLFVPPLGATVAVAGPVKRPGIYELPPGGGPLSAAELRDLAGGPLRPGQGRLLRFGIGPAGEETTEEIADADAKRFDDGDLLLLAPRREDRRGEVRLEGHVLRPGPRAWTRAETLPGLLSRTDLRPDPYLPFAALESTVPATGARDLRPVSLSAVLNGKDRRGLAEGDTLYVLGTADVDFLTSEPVLTILRGDRQPPQDACPGLVALARTLAAEPDGPLATGPQARAAATLTGARTPCPPLFAAVPDLLPLALRHSVLRLTGVPRPGFYPVADGTEGAGARETIVVSDAPQYEVIGHVRHPGTRRLAAGTTLRKALASGKLLKRDVYPLLGIVERYDRRTLTRLYLPFSPQEVAAGRADRGLTDGDRIHLFAADDIRSLEKPAGAATDDRTDGESEPPMLAALLDPAIVAVIGERTVQVRGAVRDPGGYPVADRTPLSALVAAAGGLSADADPAVAELTAADGTRSSIDLTRDGGRSVGPGDALRVNPRPQALESRAVAIEGAVRRPGRYDIGRGETLSSLIARAGGLLDDAYPAGAVLTRESERRREKEQFQRQARELERTLALEVEKGEPVKAENVALARQLAAQLRGAEPLGRVVVEADPAVLRGRPELDPLLEPDDRILIPKRPLTVAVSGEVLHPTAAQFVSGKTAEDYLGDAGGTTRDADTGRSFLVLPDGRARPLALSSWNHRVDAIPPGSILVVPRDPRPFDGLDATKAVGSILSQLAITAASISVITR</sequence>
<dbReference type="Proteomes" id="UP000192936">
    <property type="component" value="Unassembled WGS sequence"/>
</dbReference>
<evidence type="ECO:0000256" key="14">
    <source>
        <dbReference type="ARBA" id="ARBA00023288"/>
    </source>
</evidence>
<feature type="domain" description="Soluble ligand binding" evidence="20">
    <location>
        <begin position="659"/>
        <end position="707"/>
    </location>
</feature>
<feature type="region of interest" description="Disordered" evidence="16">
    <location>
        <begin position="708"/>
        <end position="727"/>
    </location>
</feature>
<evidence type="ECO:0000256" key="17">
    <source>
        <dbReference type="SAM" id="SignalP"/>
    </source>
</evidence>
<evidence type="ECO:0000256" key="13">
    <source>
        <dbReference type="ARBA" id="ARBA00023237"/>
    </source>
</evidence>
<dbReference type="STRING" id="286727.SAMN02982917_4371"/>
<dbReference type="GO" id="GO:0006811">
    <property type="term" value="P:monoatomic ion transport"/>
    <property type="evidence" value="ECO:0007669"/>
    <property type="project" value="UniProtKB-KW"/>
</dbReference>
<keyword evidence="15" id="KW-0175">Coiled coil</keyword>
<dbReference type="Gene3D" id="3.10.560.10">
    <property type="entry name" value="Outer membrane lipoprotein wza domain like"/>
    <property type="match status" value="4"/>
</dbReference>
<evidence type="ECO:0000256" key="8">
    <source>
        <dbReference type="ARBA" id="ARBA00023047"/>
    </source>
</evidence>
<name>A0A1X7GVK6_9PROT</name>
<evidence type="ECO:0000256" key="11">
    <source>
        <dbReference type="ARBA" id="ARBA00023136"/>
    </source>
</evidence>
<evidence type="ECO:0000256" key="7">
    <source>
        <dbReference type="ARBA" id="ARBA00022729"/>
    </source>
</evidence>
<evidence type="ECO:0000256" key="4">
    <source>
        <dbReference type="ARBA" id="ARBA00022452"/>
    </source>
</evidence>
<feature type="signal peptide" evidence="17">
    <location>
        <begin position="1"/>
        <end position="27"/>
    </location>
</feature>
<evidence type="ECO:0000256" key="16">
    <source>
        <dbReference type="SAM" id="MobiDB-lite"/>
    </source>
</evidence>
<evidence type="ECO:0000256" key="3">
    <source>
        <dbReference type="ARBA" id="ARBA00022448"/>
    </source>
</evidence>
<evidence type="ECO:0000256" key="15">
    <source>
        <dbReference type="SAM" id="Coils"/>
    </source>
</evidence>
<reference evidence="22 23" key="1">
    <citation type="submission" date="2017-04" db="EMBL/GenBank/DDBJ databases">
        <authorList>
            <person name="Afonso C.L."/>
            <person name="Miller P.J."/>
            <person name="Scott M.A."/>
            <person name="Spackman E."/>
            <person name="Goraichik I."/>
            <person name="Dimitrov K.M."/>
            <person name="Suarez D.L."/>
            <person name="Swayne D.E."/>
        </authorList>
    </citation>
    <scope>NUCLEOTIDE SEQUENCE [LARGE SCALE GENOMIC DNA]</scope>
    <source>
        <strain evidence="22 23">A2P</strain>
    </source>
</reference>
<gene>
    <name evidence="22" type="ORF">SAMN02982917_4371</name>
</gene>
<comment type="subcellular location">
    <subcellularLocation>
        <location evidence="1">Cell outer membrane</location>
        <topology evidence="1">Multi-pass membrane protein</topology>
    </subcellularLocation>
</comment>
<keyword evidence="4" id="KW-1134">Transmembrane beta strand</keyword>
<evidence type="ECO:0000256" key="6">
    <source>
        <dbReference type="ARBA" id="ARBA00022692"/>
    </source>
</evidence>
<dbReference type="InterPro" id="IPR010425">
    <property type="entry name" value="Caps_synth_GfcC-like_C"/>
</dbReference>
<dbReference type="InterPro" id="IPR054765">
    <property type="entry name" value="SLBB_dom"/>
</dbReference>
<dbReference type="PANTHER" id="PTHR33619">
    <property type="entry name" value="POLYSACCHARIDE EXPORT PROTEIN GFCE-RELATED"/>
    <property type="match status" value="1"/>
</dbReference>
<dbReference type="PANTHER" id="PTHR33619:SF3">
    <property type="entry name" value="POLYSACCHARIDE EXPORT PROTEIN GFCE-RELATED"/>
    <property type="match status" value="1"/>
</dbReference>
<keyword evidence="13" id="KW-0998">Cell outer membrane</keyword>
<dbReference type="GO" id="GO:0015159">
    <property type="term" value="F:polysaccharide transmembrane transporter activity"/>
    <property type="evidence" value="ECO:0007669"/>
    <property type="project" value="InterPro"/>
</dbReference>
<keyword evidence="10" id="KW-0626">Porin</keyword>
<evidence type="ECO:0000259" key="18">
    <source>
        <dbReference type="Pfam" id="PF02563"/>
    </source>
</evidence>
<dbReference type="EMBL" id="FXAK01000007">
    <property type="protein sequence ID" value="SMF74654.1"/>
    <property type="molecule type" value="Genomic_DNA"/>
</dbReference>
<dbReference type="GO" id="GO:0046930">
    <property type="term" value="C:pore complex"/>
    <property type="evidence" value="ECO:0007669"/>
    <property type="project" value="UniProtKB-KW"/>
</dbReference>
<keyword evidence="9" id="KW-0406">Ion transport</keyword>
<dbReference type="OrthoDB" id="9808948at2"/>
<keyword evidence="3" id="KW-0813">Transport</keyword>
<evidence type="ECO:0000256" key="12">
    <source>
        <dbReference type="ARBA" id="ARBA00023139"/>
    </source>
</evidence>
<evidence type="ECO:0000313" key="23">
    <source>
        <dbReference type="Proteomes" id="UP000192936"/>
    </source>
</evidence>
<evidence type="ECO:0000256" key="9">
    <source>
        <dbReference type="ARBA" id="ARBA00023065"/>
    </source>
</evidence>
<dbReference type="InterPro" id="IPR019554">
    <property type="entry name" value="Soluble_ligand-bd"/>
</dbReference>
<dbReference type="InterPro" id="IPR003715">
    <property type="entry name" value="Poly_export_N"/>
</dbReference>
<dbReference type="Pfam" id="PF22461">
    <property type="entry name" value="SLBB_2"/>
    <property type="match status" value="1"/>
</dbReference>
<evidence type="ECO:0000256" key="5">
    <source>
        <dbReference type="ARBA" id="ARBA00022597"/>
    </source>
</evidence>
<keyword evidence="14" id="KW-0449">Lipoprotein</keyword>
<feature type="chain" id="PRO_5013276385" evidence="17">
    <location>
        <begin position="28"/>
        <end position="979"/>
    </location>
</feature>
<comment type="similarity">
    <text evidence="2">Belongs to the BexD/CtrA/VexA family.</text>
</comment>
<evidence type="ECO:0000259" key="21">
    <source>
        <dbReference type="Pfam" id="PF22461"/>
    </source>
</evidence>
<evidence type="ECO:0000256" key="10">
    <source>
        <dbReference type="ARBA" id="ARBA00023114"/>
    </source>
</evidence>
<proteinExistence type="inferred from homology"/>
<evidence type="ECO:0000256" key="1">
    <source>
        <dbReference type="ARBA" id="ARBA00004571"/>
    </source>
</evidence>
<dbReference type="InterPro" id="IPR049712">
    <property type="entry name" value="Poly_export"/>
</dbReference>
<evidence type="ECO:0000259" key="20">
    <source>
        <dbReference type="Pfam" id="PF10531"/>
    </source>
</evidence>
<feature type="coiled-coil region" evidence="15">
    <location>
        <begin position="784"/>
        <end position="811"/>
    </location>
</feature>
<feature type="domain" description="Soluble ligand binding" evidence="20">
    <location>
        <begin position="253"/>
        <end position="275"/>
    </location>
</feature>
<keyword evidence="7 17" id="KW-0732">Signal</keyword>
<feature type="domain" description="SLBB" evidence="21">
    <location>
        <begin position="170"/>
        <end position="246"/>
    </location>
</feature>
<feature type="domain" description="Capsule biosynthesis GfcC-like C-terminal" evidence="19">
    <location>
        <begin position="884"/>
        <end position="945"/>
    </location>
</feature>
<evidence type="ECO:0000259" key="19">
    <source>
        <dbReference type="Pfam" id="PF06251"/>
    </source>
</evidence>
<feature type="domain" description="Soluble ligand binding" evidence="20">
    <location>
        <begin position="740"/>
        <end position="784"/>
    </location>
</feature>
<keyword evidence="11" id="KW-0472">Membrane</keyword>
<accession>A0A1X7GVK6</accession>
<organism evidence="22 23">
    <name type="scientific">Azospirillum oryzae</name>
    <dbReference type="NCBI Taxonomy" id="286727"/>
    <lineage>
        <taxon>Bacteria</taxon>
        <taxon>Pseudomonadati</taxon>
        <taxon>Pseudomonadota</taxon>
        <taxon>Alphaproteobacteria</taxon>
        <taxon>Rhodospirillales</taxon>
        <taxon>Azospirillaceae</taxon>
        <taxon>Azospirillum</taxon>
    </lineage>
</organism>
<dbReference type="AlphaFoldDB" id="A0A1X7GVK6"/>
<dbReference type="Pfam" id="PF06251">
    <property type="entry name" value="Caps_syn_GfcC_C"/>
    <property type="match status" value="1"/>
</dbReference>
<dbReference type="GO" id="GO:0009279">
    <property type="term" value="C:cell outer membrane"/>
    <property type="evidence" value="ECO:0007669"/>
    <property type="project" value="UniProtKB-SubCell"/>
</dbReference>
<dbReference type="Pfam" id="PF10531">
    <property type="entry name" value="SLBB"/>
    <property type="match status" value="3"/>
</dbReference>